<dbReference type="EMBL" id="CP104562">
    <property type="protein sequence ID" value="UXH78639.1"/>
    <property type="molecule type" value="Genomic_DNA"/>
</dbReference>
<keyword evidence="3" id="KW-1185">Reference proteome</keyword>
<dbReference type="RefSeq" id="WP_261758470.1">
    <property type="nucleotide sequence ID" value="NZ_CP104562.2"/>
</dbReference>
<dbReference type="InterPro" id="IPR011042">
    <property type="entry name" value="6-blade_b-propeller_TolB-like"/>
</dbReference>
<dbReference type="InterPro" id="IPR011659">
    <property type="entry name" value="WD40"/>
</dbReference>
<evidence type="ECO:0000256" key="1">
    <source>
        <dbReference type="SAM" id="SignalP"/>
    </source>
</evidence>
<protein>
    <recommendedName>
        <fullName evidence="4">DUF4440 domain-containing protein</fullName>
    </recommendedName>
</protein>
<evidence type="ECO:0000313" key="3">
    <source>
        <dbReference type="Proteomes" id="UP001064933"/>
    </source>
</evidence>
<evidence type="ECO:0008006" key="4">
    <source>
        <dbReference type="Google" id="ProtNLM"/>
    </source>
</evidence>
<name>A0ABY6B1R0_9BURK</name>
<sequence>MLARAPSPSILILLAAMQSLPTEVAAAPAATAATLVIERVELPGADPQLQTYNLQETTTLRVFARSAAGFKSSQLLWQRRDSAGGWRAPEPLPFSDARWRDSDPHLSGDGKTLTFVSNRLSAEGAVRGDDLDLFEATLTNADTGRWTSPRRLAEALQSPRQELGPERYGKRLYFASSRAGGPGKLSIYRVDDDETAPPRALPSPINDGVANSDFTLSPDGRHAVWWSNRDGSEGGGDLYMTERIGERFGPALRLPAPINGAGFEFTPSITSDGRWLLFASTRPVPGVVAGLAQVYRVSWPALLEALGPEAQAFSRAALEAQVSALWQSFGHAAGEPADIQRLSTLMHPEARVWSQQWNARVSELQARSWTAEAFVAAVGKPSPRALHECEIHRELRRYAGHAEVYSVVESRRDSAQAVPDVVGVNSTQWQLGPQGWQLVSLHYALEVPGAPLSGHGGQSGKCVG</sequence>
<evidence type="ECO:0000313" key="2">
    <source>
        <dbReference type="EMBL" id="UXH78639.1"/>
    </source>
</evidence>
<gene>
    <name evidence="2" type="ORF">N4261_01475</name>
</gene>
<keyword evidence="1" id="KW-0732">Signal</keyword>
<proteinExistence type="predicted"/>
<dbReference type="Pfam" id="PF07676">
    <property type="entry name" value="PD40"/>
    <property type="match status" value="4"/>
</dbReference>
<accession>A0ABY6B1R0</accession>
<feature type="signal peptide" evidence="1">
    <location>
        <begin position="1"/>
        <end position="26"/>
    </location>
</feature>
<dbReference type="Proteomes" id="UP001064933">
    <property type="component" value="Chromosome"/>
</dbReference>
<reference evidence="2" key="1">
    <citation type="submission" date="2022-10" db="EMBL/GenBank/DDBJ databases">
        <title>Characterization and whole genome sequencing of a new Roseateles species, isolated from fresh water.</title>
        <authorList>
            <person name="Guliayeva D.Y."/>
            <person name="Akhremchuk A.E."/>
            <person name="Sikolenko M.A."/>
            <person name="Valentovich L.N."/>
            <person name="Sidarenka A.V."/>
        </authorList>
    </citation>
    <scope>NUCLEOTIDE SEQUENCE</scope>
    <source>
        <strain evidence="2">BIM B-1768</strain>
    </source>
</reference>
<organism evidence="2 3">
    <name type="scientific">Roseateles amylovorans</name>
    <dbReference type="NCBI Taxonomy" id="2978473"/>
    <lineage>
        <taxon>Bacteria</taxon>
        <taxon>Pseudomonadati</taxon>
        <taxon>Pseudomonadota</taxon>
        <taxon>Betaproteobacteria</taxon>
        <taxon>Burkholderiales</taxon>
        <taxon>Sphaerotilaceae</taxon>
        <taxon>Roseateles</taxon>
    </lineage>
</organism>
<dbReference type="SUPFAM" id="SSF82171">
    <property type="entry name" value="DPP6 N-terminal domain-like"/>
    <property type="match status" value="1"/>
</dbReference>
<feature type="chain" id="PRO_5045386391" description="DUF4440 domain-containing protein" evidence="1">
    <location>
        <begin position="27"/>
        <end position="464"/>
    </location>
</feature>
<dbReference type="Gene3D" id="2.120.10.30">
    <property type="entry name" value="TolB, C-terminal domain"/>
    <property type="match status" value="1"/>
</dbReference>